<dbReference type="EMBL" id="JBJKTR010000007">
    <property type="protein sequence ID" value="KAL3363994.1"/>
    <property type="molecule type" value="Genomic_DNA"/>
</dbReference>
<sequence>AMVSQRWSLITFIILLGIFISPTIQCNNIRYGNRWNEDIDDPKPDKSFTINMENCVDLSFTPWSKEKFEERYWIIKKCSHDFHITIDDNYECTGRWPILEFYEALKQVEIFKNNETALTQHICYLAFPNKVEDSVSHIRRLFRLFPPEETLGELCLALDPTMIIHQYCPYCTS</sequence>
<dbReference type="Proteomes" id="UP001627284">
    <property type="component" value="Unassembled WGS sequence"/>
</dbReference>
<proteinExistence type="predicted"/>
<accession>A0ABD2U5A9</accession>
<feature type="chain" id="PRO_5044797264" evidence="1">
    <location>
        <begin position="27"/>
        <end position="173"/>
    </location>
</feature>
<organism evidence="2 3">
    <name type="scientific">Solanum stoloniferum</name>
    <dbReference type="NCBI Taxonomy" id="62892"/>
    <lineage>
        <taxon>Eukaryota</taxon>
        <taxon>Viridiplantae</taxon>
        <taxon>Streptophyta</taxon>
        <taxon>Embryophyta</taxon>
        <taxon>Tracheophyta</taxon>
        <taxon>Spermatophyta</taxon>
        <taxon>Magnoliopsida</taxon>
        <taxon>eudicotyledons</taxon>
        <taxon>Gunneridae</taxon>
        <taxon>Pentapetalae</taxon>
        <taxon>asterids</taxon>
        <taxon>lamiids</taxon>
        <taxon>Solanales</taxon>
        <taxon>Solanaceae</taxon>
        <taxon>Solanoideae</taxon>
        <taxon>Solaneae</taxon>
        <taxon>Solanum</taxon>
    </lineage>
</organism>
<keyword evidence="1" id="KW-0732">Signal</keyword>
<keyword evidence="3" id="KW-1185">Reference proteome</keyword>
<evidence type="ECO:0000313" key="3">
    <source>
        <dbReference type="Proteomes" id="UP001627284"/>
    </source>
</evidence>
<gene>
    <name evidence="2" type="ORF">AABB24_012966</name>
</gene>
<feature type="signal peptide" evidence="1">
    <location>
        <begin position="1"/>
        <end position="26"/>
    </location>
</feature>
<comment type="caution">
    <text evidence="2">The sequence shown here is derived from an EMBL/GenBank/DDBJ whole genome shotgun (WGS) entry which is preliminary data.</text>
</comment>
<feature type="non-terminal residue" evidence="2">
    <location>
        <position position="1"/>
    </location>
</feature>
<evidence type="ECO:0000256" key="1">
    <source>
        <dbReference type="SAM" id="SignalP"/>
    </source>
</evidence>
<protein>
    <submittedName>
        <fullName evidence="2">Uncharacterized protein</fullName>
    </submittedName>
</protein>
<dbReference type="AlphaFoldDB" id="A0ABD2U5A9"/>
<reference evidence="2 3" key="1">
    <citation type="submission" date="2024-05" db="EMBL/GenBank/DDBJ databases">
        <title>De novo assembly of an allotetraploid wild potato.</title>
        <authorList>
            <person name="Hosaka A.J."/>
        </authorList>
    </citation>
    <scope>NUCLEOTIDE SEQUENCE [LARGE SCALE GENOMIC DNA]</scope>
    <source>
        <tissue evidence="2">Young leaves</tissue>
    </source>
</reference>
<evidence type="ECO:0000313" key="2">
    <source>
        <dbReference type="EMBL" id="KAL3363994.1"/>
    </source>
</evidence>
<name>A0ABD2U5A9_9SOLN</name>